<dbReference type="EMBL" id="JARKIF010000037">
    <property type="protein sequence ID" value="KAJ7609833.1"/>
    <property type="molecule type" value="Genomic_DNA"/>
</dbReference>
<organism evidence="2 3">
    <name type="scientific">Roridomyces roridus</name>
    <dbReference type="NCBI Taxonomy" id="1738132"/>
    <lineage>
        <taxon>Eukaryota</taxon>
        <taxon>Fungi</taxon>
        <taxon>Dikarya</taxon>
        <taxon>Basidiomycota</taxon>
        <taxon>Agaricomycotina</taxon>
        <taxon>Agaricomycetes</taxon>
        <taxon>Agaricomycetidae</taxon>
        <taxon>Agaricales</taxon>
        <taxon>Marasmiineae</taxon>
        <taxon>Mycenaceae</taxon>
        <taxon>Roridomyces</taxon>
    </lineage>
</organism>
<sequence>MSSSATTTTHTAAVTPSAETIQLRRISAPPCPPSQRNPLQGDQDKSRRSSWPRVSERPLRSALKQTSQSEPLAPLPFELPTILPTSPRDRVGDVKILKFRYPATQEYLAAHPELGQRAIPARVQGGRIRPLIIPPSTWHGGASGSPVPNMLAPQRNIILVRTRAFRIVAPPKKGEDVIPPAPLARDLRGPPEAPCGHLRFELPPRKSFVARMMKKWKSVRNELRSAVY</sequence>
<dbReference type="AlphaFoldDB" id="A0AAD7B3W0"/>
<proteinExistence type="predicted"/>
<protein>
    <submittedName>
        <fullName evidence="2">Uncharacterized protein</fullName>
    </submittedName>
</protein>
<dbReference type="Proteomes" id="UP001221142">
    <property type="component" value="Unassembled WGS sequence"/>
</dbReference>
<evidence type="ECO:0000313" key="2">
    <source>
        <dbReference type="EMBL" id="KAJ7609833.1"/>
    </source>
</evidence>
<feature type="region of interest" description="Disordered" evidence="1">
    <location>
        <begin position="1"/>
        <end position="84"/>
    </location>
</feature>
<comment type="caution">
    <text evidence="2">The sequence shown here is derived from an EMBL/GenBank/DDBJ whole genome shotgun (WGS) entry which is preliminary data.</text>
</comment>
<gene>
    <name evidence="2" type="ORF">FB45DRAFT_876067</name>
</gene>
<keyword evidence="3" id="KW-1185">Reference proteome</keyword>
<evidence type="ECO:0000313" key="3">
    <source>
        <dbReference type="Proteomes" id="UP001221142"/>
    </source>
</evidence>
<feature type="compositionally biased region" description="Low complexity" evidence="1">
    <location>
        <begin position="1"/>
        <end position="18"/>
    </location>
</feature>
<name>A0AAD7B3W0_9AGAR</name>
<accession>A0AAD7B3W0</accession>
<evidence type="ECO:0000256" key="1">
    <source>
        <dbReference type="SAM" id="MobiDB-lite"/>
    </source>
</evidence>
<reference evidence="2" key="1">
    <citation type="submission" date="2023-03" db="EMBL/GenBank/DDBJ databases">
        <title>Massive genome expansion in bonnet fungi (Mycena s.s.) driven by repeated elements and novel gene families across ecological guilds.</title>
        <authorList>
            <consortium name="Lawrence Berkeley National Laboratory"/>
            <person name="Harder C.B."/>
            <person name="Miyauchi S."/>
            <person name="Viragh M."/>
            <person name="Kuo A."/>
            <person name="Thoen E."/>
            <person name="Andreopoulos B."/>
            <person name="Lu D."/>
            <person name="Skrede I."/>
            <person name="Drula E."/>
            <person name="Henrissat B."/>
            <person name="Morin E."/>
            <person name="Kohler A."/>
            <person name="Barry K."/>
            <person name="LaButti K."/>
            <person name="Morin E."/>
            <person name="Salamov A."/>
            <person name="Lipzen A."/>
            <person name="Mereny Z."/>
            <person name="Hegedus B."/>
            <person name="Baldrian P."/>
            <person name="Stursova M."/>
            <person name="Weitz H."/>
            <person name="Taylor A."/>
            <person name="Grigoriev I.V."/>
            <person name="Nagy L.G."/>
            <person name="Martin F."/>
            <person name="Kauserud H."/>
        </authorList>
    </citation>
    <scope>NUCLEOTIDE SEQUENCE</scope>
    <source>
        <strain evidence="2">9284</strain>
    </source>
</reference>